<dbReference type="GO" id="GO:0030395">
    <property type="term" value="F:lactose binding"/>
    <property type="evidence" value="ECO:0007669"/>
    <property type="project" value="TreeGrafter"/>
</dbReference>
<dbReference type="PROSITE" id="PS50850">
    <property type="entry name" value="MFS"/>
    <property type="match status" value="1"/>
</dbReference>
<evidence type="ECO:0000256" key="10">
    <source>
        <dbReference type="SAM" id="Phobius"/>
    </source>
</evidence>
<keyword evidence="5" id="KW-0997">Cell inner membrane</keyword>
<sequence>MKISLPFSNKNYMFSSSYLFFFFAAWSLWWSFYAIWLKNNIGVSGSNLGIIYSINQFTSITFMILYGVIQDKLGIRKHLMWIVSVILIATGPFLIYVYEPLLKQNFMLGVILGSVLFSLGYLSACGLIDSYVEKISRKFGFEYGQARLWGCLGYAAAAAIGGIFFSINPHYNFWAVSIVGILFFITNVYYQPTKLLKRKEIQNKSDSYNSITLNDFAIIFKNPKFWGLVIFILGTWSFYNIYDQQLFPVFFANLFSDPSVGASVYGQLNSIQVILEALGMACMPLLINRIGPKNSLLLGGAIMTCRILGSAIFDDVYIISFIKMLHALEVPLFVISIFKYNAANFDKRLSATLFLIGFQIATSVGIIILSIPIGMLFDEVGYHTIFFIISVIVIASIVLGFFTLSNKRQSKPAGDIKPANA</sequence>
<feature type="domain" description="Major facilitator superfamily (MFS) profile" evidence="11">
    <location>
        <begin position="1"/>
        <end position="408"/>
    </location>
</feature>
<keyword evidence="13" id="KW-1185">Reference proteome</keyword>
<dbReference type="Gene3D" id="1.20.1250.20">
    <property type="entry name" value="MFS general substrate transporter like domains"/>
    <property type="match status" value="2"/>
</dbReference>
<feature type="transmembrane region" description="Helical" evidence="10">
    <location>
        <begin position="380"/>
        <end position="402"/>
    </location>
</feature>
<evidence type="ECO:0000259" key="11">
    <source>
        <dbReference type="PROSITE" id="PS50850"/>
    </source>
</evidence>
<feature type="transmembrane region" description="Helical" evidence="10">
    <location>
        <begin position="148"/>
        <end position="167"/>
    </location>
</feature>
<dbReference type="PRINTS" id="PR00174">
    <property type="entry name" value="LACYSMPORT"/>
</dbReference>
<keyword evidence="8 10" id="KW-1133">Transmembrane helix</keyword>
<evidence type="ECO:0000256" key="3">
    <source>
        <dbReference type="ARBA" id="ARBA00022448"/>
    </source>
</evidence>
<dbReference type="GO" id="GO:0015528">
    <property type="term" value="F:lactose:proton symporter activity"/>
    <property type="evidence" value="ECO:0007669"/>
    <property type="project" value="TreeGrafter"/>
</dbReference>
<feature type="transmembrane region" description="Helical" evidence="10">
    <location>
        <begin position="225"/>
        <end position="242"/>
    </location>
</feature>
<reference evidence="12 13" key="1">
    <citation type="submission" date="2018-10" db="EMBL/GenBank/DDBJ databases">
        <title>Genomic Encyclopedia of Type Strains, Phase IV (KMG-IV): sequencing the most valuable type-strain genomes for metagenomic binning, comparative biology and taxonomic classification.</title>
        <authorList>
            <person name="Goeker M."/>
        </authorList>
    </citation>
    <scope>NUCLEOTIDE SEQUENCE [LARGE SCALE GENOMIC DNA]</scope>
    <source>
        <strain evidence="12 13">DSM 22228</strain>
    </source>
</reference>
<protein>
    <submittedName>
        <fullName evidence="12">OHS family lactose permease-like MFS transporter</fullName>
    </submittedName>
</protein>
<feature type="transmembrane region" description="Helical" evidence="10">
    <location>
        <begin position="12"/>
        <end position="36"/>
    </location>
</feature>
<keyword evidence="6" id="KW-0762">Sugar transport</keyword>
<dbReference type="Pfam" id="PF01306">
    <property type="entry name" value="LacY_symp"/>
    <property type="match status" value="1"/>
</dbReference>
<dbReference type="PANTHER" id="PTHR23522">
    <property type="entry name" value="BLL5896 PROTEIN"/>
    <property type="match status" value="1"/>
</dbReference>
<evidence type="ECO:0000256" key="2">
    <source>
        <dbReference type="ARBA" id="ARBA00008980"/>
    </source>
</evidence>
<dbReference type="Proteomes" id="UP000278542">
    <property type="component" value="Unassembled WGS sequence"/>
</dbReference>
<dbReference type="EMBL" id="RBWY01000001">
    <property type="protein sequence ID" value="RKS87270.1"/>
    <property type="molecule type" value="Genomic_DNA"/>
</dbReference>
<dbReference type="PROSITE" id="PS00897">
    <property type="entry name" value="LACY_2"/>
    <property type="match status" value="1"/>
</dbReference>
<dbReference type="SUPFAM" id="SSF103473">
    <property type="entry name" value="MFS general substrate transporter"/>
    <property type="match status" value="1"/>
</dbReference>
<feature type="transmembrane region" description="Helical" evidence="10">
    <location>
        <begin position="318"/>
        <end position="338"/>
    </location>
</feature>
<evidence type="ECO:0000256" key="4">
    <source>
        <dbReference type="ARBA" id="ARBA00022475"/>
    </source>
</evidence>
<dbReference type="PANTHER" id="PTHR23522:SF10">
    <property type="entry name" value="3-PHENYLPROPIONIC ACID TRANSPORTER-RELATED"/>
    <property type="match status" value="1"/>
</dbReference>
<dbReference type="InterPro" id="IPR020846">
    <property type="entry name" value="MFS_dom"/>
</dbReference>
<name>A0A495RJ06_9GAMM</name>
<proteinExistence type="inferred from homology"/>
<organism evidence="12 13">
    <name type="scientific">Orbus hercynius</name>
    <dbReference type="NCBI Taxonomy" id="593135"/>
    <lineage>
        <taxon>Bacteria</taxon>
        <taxon>Pseudomonadati</taxon>
        <taxon>Pseudomonadota</taxon>
        <taxon>Gammaproteobacteria</taxon>
        <taxon>Orbales</taxon>
        <taxon>Orbaceae</taxon>
        <taxon>Orbus</taxon>
    </lineage>
</organism>
<comment type="similarity">
    <text evidence="2">Belongs to the major facilitator superfamily. Oligosaccharide:H(+) symporter (OHS) (TC 2.A.1.5) family.</text>
</comment>
<keyword evidence="7 10" id="KW-0812">Transmembrane</keyword>
<evidence type="ECO:0000256" key="9">
    <source>
        <dbReference type="ARBA" id="ARBA00023136"/>
    </source>
</evidence>
<evidence type="ECO:0000313" key="13">
    <source>
        <dbReference type="Proteomes" id="UP000278542"/>
    </source>
</evidence>
<accession>A0A495RJ06</accession>
<dbReference type="NCBIfam" id="TIGR00882">
    <property type="entry name" value="2A0105"/>
    <property type="match status" value="1"/>
</dbReference>
<feature type="transmembrane region" description="Helical" evidence="10">
    <location>
        <begin position="48"/>
        <end position="67"/>
    </location>
</feature>
<gene>
    <name evidence="12" type="ORF">DES39_0490</name>
</gene>
<dbReference type="RefSeq" id="WP_121144171.1">
    <property type="nucleotide sequence ID" value="NZ_RBWY01000001.1"/>
</dbReference>
<dbReference type="OrthoDB" id="7065110at2"/>
<keyword evidence="9 10" id="KW-0472">Membrane</keyword>
<dbReference type="AlphaFoldDB" id="A0A495RJ06"/>
<dbReference type="NCBIfam" id="NF007077">
    <property type="entry name" value="PRK09528.1"/>
    <property type="match status" value="1"/>
</dbReference>
<feature type="transmembrane region" description="Helical" evidence="10">
    <location>
        <begin position="104"/>
        <end position="128"/>
    </location>
</feature>
<comment type="subcellular location">
    <subcellularLocation>
        <location evidence="1">Cell inner membrane</location>
        <topology evidence="1">Multi-pass membrane protein</topology>
    </subcellularLocation>
</comment>
<feature type="transmembrane region" description="Helical" evidence="10">
    <location>
        <begin position="79"/>
        <end position="98"/>
    </location>
</feature>
<dbReference type="InterPro" id="IPR018457">
    <property type="entry name" value="LacY/RafB_perm_fam_CS"/>
</dbReference>
<keyword evidence="4" id="KW-1003">Cell membrane</keyword>
<keyword evidence="3" id="KW-0813">Transport</keyword>
<dbReference type="InterPro" id="IPR036259">
    <property type="entry name" value="MFS_trans_sf"/>
</dbReference>
<dbReference type="InterPro" id="IPR000576">
    <property type="entry name" value="LacY/RafB_perm_fam"/>
</dbReference>
<comment type="caution">
    <text evidence="12">The sequence shown here is derived from an EMBL/GenBank/DDBJ whole genome shotgun (WGS) entry which is preliminary data.</text>
</comment>
<feature type="transmembrane region" description="Helical" evidence="10">
    <location>
        <begin position="350"/>
        <end position="374"/>
    </location>
</feature>
<evidence type="ECO:0000256" key="6">
    <source>
        <dbReference type="ARBA" id="ARBA00022597"/>
    </source>
</evidence>
<evidence type="ECO:0000256" key="1">
    <source>
        <dbReference type="ARBA" id="ARBA00004429"/>
    </source>
</evidence>
<feature type="transmembrane region" description="Helical" evidence="10">
    <location>
        <begin position="173"/>
        <end position="190"/>
    </location>
</feature>
<evidence type="ECO:0000256" key="7">
    <source>
        <dbReference type="ARBA" id="ARBA00022692"/>
    </source>
</evidence>
<dbReference type="GO" id="GO:0005886">
    <property type="term" value="C:plasma membrane"/>
    <property type="evidence" value="ECO:0007669"/>
    <property type="project" value="UniProtKB-SubCell"/>
</dbReference>
<evidence type="ECO:0000256" key="8">
    <source>
        <dbReference type="ARBA" id="ARBA00022989"/>
    </source>
</evidence>
<evidence type="ECO:0000313" key="12">
    <source>
        <dbReference type="EMBL" id="RKS87270.1"/>
    </source>
</evidence>
<evidence type="ECO:0000256" key="5">
    <source>
        <dbReference type="ARBA" id="ARBA00022519"/>
    </source>
</evidence>